<comment type="caution">
    <text evidence="3">The sequence shown here is derived from an EMBL/GenBank/DDBJ whole genome shotgun (WGS) entry which is preliminary data.</text>
</comment>
<dbReference type="Pfam" id="PF21390">
    <property type="entry name" value="Irp3-like_C"/>
    <property type="match status" value="1"/>
</dbReference>
<dbReference type="PANTHER" id="PTHR43377">
    <property type="entry name" value="BILIVERDIN REDUCTASE A"/>
    <property type="match status" value="1"/>
</dbReference>
<evidence type="ECO:0000259" key="1">
    <source>
        <dbReference type="Pfam" id="PF01408"/>
    </source>
</evidence>
<reference evidence="3 4" key="1">
    <citation type="submission" date="2016-12" db="EMBL/GenBank/DDBJ databases">
        <title>Diversity of luminous bacteria.</title>
        <authorList>
            <person name="Yoshizawa S."/>
            <person name="Kogure K."/>
        </authorList>
    </citation>
    <scope>NUCLEOTIDE SEQUENCE [LARGE SCALE GENOMIC DNA]</scope>
    <source>
        <strain evidence="3 4">LC2-408</strain>
    </source>
</reference>
<dbReference type="SUPFAM" id="SSF51735">
    <property type="entry name" value="NAD(P)-binding Rossmann-fold domains"/>
    <property type="match status" value="1"/>
</dbReference>
<dbReference type="InterPro" id="IPR036291">
    <property type="entry name" value="NAD(P)-bd_dom_sf"/>
</dbReference>
<dbReference type="PANTHER" id="PTHR43377:SF1">
    <property type="entry name" value="BILIVERDIN REDUCTASE A"/>
    <property type="match status" value="1"/>
</dbReference>
<evidence type="ECO:0000259" key="2">
    <source>
        <dbReference type="Pfam" id="PF21390"/>
    </source>
</evidence>
<dbReference type="InterPro" id="IPR051450">
    <property type="entry name" value="Gfo/Idh/MocA_Oxidoreductases"/>
</dbReference>
<dbReference type="InterPro" id="IPR010091">
    <property type="entry name" value="Thiazolinyl_imide_reductase"/>
</dbReference>
<protein>
    <submittedName>
        <fullName evidence="3">Thiazolinyl imide reductase</fullName>
    </submittedName>
</protein>
<gene>
    <name evidence="3" type="ORF">BTO10_07750</name>
</gene>
<accession>A0A2S7VR72</accession>
<organism evidence="3 4">
    <name type="scientific">Vibrio chagasii</name>
    <dbReference type="NCBI Taxonomy" id="170679"/>
    <lineage>
        <taxon>Bacteria</taxon>
        <taxon>Pseudomonadati</taxon>
        <taxon>Pseudomonadota</taxon>
        <taxon>Gammaproteobacteria</taxon>
        <taxon>Vibrionales</taxon>
        <taxon>Vibrionaceae</taxon>
        <taxon>Vibrio</taxon>
    </lineage>
</organism>
<dbReference type="GO" id="GO:0000166">
    <property type="term" value="F:nucleotide binding"/>
    <property type="evidence" value="ECO:0007669"/>
    <property type="project" value="InterPro"/>
</dbReference>
<dbReference type="InterPro" id="IPR048655">
    <property type="entry name" value="Irp3-like_C"/>
</dbReference>
<evidence type="ECO:0000313" key="3">
    <source>
        <dbReference type="EMBL" id="PQJ64657.1"/>
    </source>
</evidence>
<proteinExistence type="predicted"/>
<dbReference type="Pfam" id="PF01408">
    <property type="entry name" value="GFO_IDH_MocA"/>
    <property type="match status" value="1"/>
</dbReference>
<name>A0A2S7VR72_9VIBR</name>
<keyword evidence="4" id="KW-1185">Reference proteome</keyword>
<sequence length="376" mass="42059">MMKTYRVVVCGTLFGQVYLSAFKRQFPGFELAGILARGSERSLTIAKEYGVPLYREVSELPQDIDIACVVVRSAIVGGAGSQLARALLEKGIHVLQEHPVYEKDVVECLKLARKNGCHYQINTHYPNVPAVRHFVEYLKKARETQQPCFIEATCGVQVICGLLDMLGQALGGVTPFEFHSNVDWSEVRKLKSELLPPYQVIHGVFAGIPLILKIQNQLDPGDPDNHFHIMHRITVGLPSGNLVLVNTHGPVLWNRAFHIPRTPEENGMRELLDKQQAPEFYQPASCEFLYKEMPSLEEIIDEHWPEAIRTALHSMVSNIESPTPASAQFLLGQASVWRSLMGCIGNPEVISAQEPMLTSPSIEGWLVEYHQESENA</sequence>
<dbReference type="NCBIfam" id="TIGR01761">
    <property type="entry name" value="thiaz-red"/>
    <property type="match status" value="1"/>
</dbReference>
<feature type="domain" description="Thiazolinyl imine reductase-like C-terminal" evidence="2">
    <location>
        <begin position="145"/>
        <end position="253"/>
    </location>
</feature>
<dbReference type="AlphaFoldDB" id="A0A2S7VR72"/>
<dbReference type="Proteomes" id="UP000238707">
    <property type="component" value="Unassembled WGS sequence"/>
</dbReference>
<feature type="domain" description="Gfo/Idh/MocA-like oxidoreductase N-terminal" evidence="1">
    <location>
        <begin position="6"/>
        <end position="122"/>
    </location>
</feature>
<evidence type="ECO:0000313" key="4">
    <source>
        <dbReference type="Proteomes" id="UP000238707"/>
    </source>
</evidence>
<dbReference type="PIRSF" id="PIRSF017494">
    <property type="entry name" value="Thiaz_red"/>
    <property type="match status" value="1"/>
</dbReference>
<dbReference type="Gene3D" id="3.40.50.720">
    <property type="entry name" value="NAD(P)-binding Rossmann-like Domain"/>
    <property type="match status" value="1"/>
</dbReference>
<dbReference type="InterPro" id="IPR000683">
    <property type="entry name" value="Gfo/Idh/MocA-like_OxRdtase_N"/>
</dbReference>
<dbReference type="EMBL" id="MSCI01000001">
    <property type="protein sequence ID" value="PQJ64657.1"/>
    <property type="molecule type" value="Genomic_DNA"/>
</dbReference>
<dbReference type="Gene3D" id="3.30.360.10">
    <property type="entry name" value="Dihydrodipicolinate Reductase, domain 2"/>
    <property type="match status" value="1"/>
</dbReference>